<accession>A0A4R6TH51</accession>
<organism evidence="2 3">
    <name type="scientific">Tenacibaculum caenipelagi</name>
    <dbReference type="NCBI Taxonomy" id="1325435"/>
    <lineage>
        <taxon>Bacteria</taxon>
        <taxon>Pseudomonadati</taxon>
        <taxon>Bacteroidota</taxon>
        <taxon>Flavobacteriia</taxon>
        <taxon>Flavobacteriales</taxon>
        <taxon>Flavobacteriaceae</taxon>
        <taxon>Tenacibaculum</taxon>
    </lineage>
</organism>
<dbReference type="EMBL" id="SNYH01000001">
    <property type="protein sequence ID" value="TDQ29775.1"/>
    <property type="molecule type" value="Genomic_DNA"/>
</dbReference>
<keyword evidence="1" id="KW-1133">Transmembrane helix</keyword>
<gene>
    <name evidence="2" type="ORF">DFQ07_0095</name>
</gene>
<name>A0A4R6TH51_9FLAO</name>
<proteinExistence type="predicted"/>
<dbReference type="AlphaFoldDB" id="A0A4R6TH51"/>
<protein>
    <recommendedName>
        <fullName evidence="4">PH (Pleckstrin Homology) domain-containing protein</fullName>
    </recommendedName>
</protein>
<comment type="caution">
    <text evidence="2">The sequence shown here is derived from an EMBL/GenBank/DDBJ whole genome shotgun (WGS) entry which is preliminary data.</text>
</comment>
<keyword evidence="1" id="KW-0472">Membrane</keyword>
<dbReference type="Proteomes" id="UP000295390">
    <property type="component" value="Unassembled WGS sequence"/>
</dbReference>
<evidence type="ECO:0000256" key="1">
    <source>
        <dbReference type="SAM" id="Phobius"/>
    </source>
</evidence>
<evidence type="ECO:0008006" key="4">
    <source>
        <dbReference type="Google" id="ProtNLM"/>
    </source>
</evidence>
<keyword evidence="3" id="KW-1185">Reference proteome</keyword>
<sequence>MKKIFKNNRRLKCIDFIKQFFIVIPIALFWSLLINLITWSKPEVMDIVKFIMIFEFAIIIKIFIYISRVKLDSIYVDYDNQTLVINKFLGFNSCRKASLKLDELVVSKINHSPFTTFTLFVFFTIKDNQNQIRISSDGYGIKEEDIKQIYEELNTTPATIRCQ</sequence>
<evidence type="ECO:0000313" key="3">
    <source>
        <dbReference type="Proteomes" id="UP000295390"/>
    </source>
</evidence>
<feature type="transmembrane region" description="Helical" evidence="1">
    <location>
        <begin position="47"/>
        <end position="66"/>
    </location>
</feature>
<keyword evidence="1" id="KW-0812">Transmembrane</keyword>
<feature type="transmembrane region" description="Helical" evidence="1">
    <location>
        <begin position="20"/>
        <end position="41"/>
    </location>
</feature>
<reference evidence="2 3" key="1">
    <citation type="submission" date="2019-03" db="EMBL/GenBank/DDBJ databases">
        <title>Genomic Encyclopedia of Type Strains, Phase III (KMG-III): the genomes of soil and plant-associated and newly described type strains.</title>
        <authorList>
            <person name="Whitman W."/>
        </authorList>
    </citation>
    <scope>NUCLEOTIDE SEQUENCE [LARGE SCALE GENOMIC DNA]</scope>
    <source>
        <strain evidence="2 3">CECT 8283</strain>
    </source>
</reference>
<evidence type="ECO:0000313" key="2">
    <source>
        <dbReference type="EMBL" id="TDQ29775.1"/>
    </source>
</evidence>